<name>A0A918X589_9ACTN</name>
<evidence type="ECO:0000313" key="2">
    <source>
        <dbReference type="EMBL" id="GHD13216.1"/>
    </source>
</evidence>
<gene>
    <name evidence="2" type="ORF">GCM10010334_71070</name>
</gene>
<comment type="caution">
    <text evidence="2">The sequence shown here is derived from an EMBL/GenBank/DDBJ whole genome shotgun (WGS) entry which is preliminary data.</text>
</comment>
<feature type="compositionally biased region" description="Basic and acidic residues" evidence="1">
    <location>
        <begin position="10"/>
        <end position="24"/>
    </location>
</feature>
<protein>
    <submittedName>
        <fullName evidence="2">Uncharacterized protein</fullName>
    </submittedName>
</protein>
<dbReference type="Pfam" id="PF19560">
    <property type="entry name" value="DUF6082"/>
    <property type="match status" value="1"/>
</dbReference>
<accession>A0A918X589</accession>
<evidence type="ECO:0000256" key="1">
    <source>
        <dbReference type="SAM" id="MobiDB-lite"/>
    </source>
</evidence>
<dbReference type="AlphaFoldDB" id="A0A918X589"/>
<dbReference type="Proteomes" id="UP000638353">
    <property type="component" value="Unassembled WGS sequence"/>
</dbReference>
<sequence length="138" mass="15663">MAAHTVLSARNRERQRVQDARDSKRARVQTAAGHHLSLLMNCADYGSKLLEGTTPEEKKTLVQCNAWVSYWAHQHAAGLISEEHLRTQLADFLDGPSGMDYWEWAREAWAKAPVEHYFQIVRRVGDEAAHERGLRVAA</sequence>
<dbReference type="InterPro" id="IPR045728">
    <property type="entry name" value="DUF6082"/>
</dbReference>
<reference evidence="2" key="2">
    <citation type="submission" date="2020-09" db="EMBL/GenBank/DDBJ databases">
        <authorList>
            <person name="Sun Q."/>
            <person name="Ohkuma M."/>
        </authorList>
    </citation>
    <scope>NUCLEOTIDE SEQUENCE</scope>
    <source>
        <strain evidence="2">JCM 4637</strain>
    </source>
</reference>
<evidence type="ECO:0000313" key="3">
    <source>
        <dbReference type="Proteomes" id="UP000638353"/>
    </source>
</evidence>
<proteinExistence type="predicted"/>
<reference evidence="2" key="1">
    <citation type="journal article" date="2014" name="Int. J. Syst. Evol. Microbiol.">
        <title>Complete genome sequence of Corynebacterium casei LMG S-19264T (=DSM 44701T), isolated from a smear-ripened cheese.</title>
        <authorList>
            <consortium name="US DOE Joint Genome Institute (JGI-PGF)"/>
            <person name="Walter F."/>
            <person name="Albersmeier A."/>
            <person name="Kalinowski J."/>
            <person name="Ruckert C."/>
        </authorList>
    </citation>
    <scope>NUCLEOTIDE SEQUENCE</scope>
    <source>
        <strain evidence="2">JCM 4637</strain>
    </source>
</reference>
<feature type="region of interest" description="Disordered" evidence="1">
    <location>
        <begin position="1"/>
        <end position="24"/>
    </location>
</feature>
<dbReference type="EMBL" id="BMVC01000019">
    <property type="protein sequence ID" value="GHD13216.1"/>
    <property type="molecule type" value="Genomic_DNA"/>
</dbReference>
<organism evidence="2 3">
    <name type="scientific">Streptomyces finlayi</name>
    <dbReference type="NCBI Taxonomy" id="67296"/>
    <lineage>
        <taxon>Bacteria</taxon>
        <taxon>Bacillati</taxon>
        <taxon>Actinomycetota</taxon>
        <taxon>Actinomycetes</taxon>
        <taxon>Kitasatosporales</taxon>
        <taxon>Streptomycetaceae</taxon>
        <taxon>Streptomyces</taxon>
    </lineage>
</organism>